<feature type="transmembrane region" description="Helical" evidence="10">
    <location>
        <begin position="349"/>
        <end position="377"/>
    </location>
</feature>
<feature type="transmembrane region" description="Helical" evidence="10">
    <location>
        <begin position="400"/>
        <end position="423"/>
    </location>
</feature>
<evidence type="ECO:0000256" key="5">
    <source>
        <dbReference type="ARBA" id="ARBA00022475"/>
    </source>
</evidence>
<dbReference type="Proteomes" id="UP000038750">
    <property type="component" value="Unassembled WGS sequence"/>
</dbReference>
<evidence type="ECO:0000256" key="6">
    <source>
        <dbReference type="ARBA" id="ARBA00022519"/>
    </source>
</evidence>
<comment type="subcellular location">
    <subcellularLocation>
        <location evidence="1 10">Cell inner membrane</location>
        <topology evidence="1 10">Multi-pass membrane protein</topology>
    </subcellularLocation>
</comment>
<dbReference type="CDD" id="cd06261">
    <property type="entry name" value="TM_PBP2"/>
    <property type="match status" value="1"/>
</dbReference>
<accession>A0A0T9M891</accession>
<dbReference type="OrthoDB" id="9807065at2"/>
<dbReference type="SUPFAM" id="SSF161098">
    <property type="entry name" value="MetI-like"/>
    <property type="match status" value="1"/>
</dbReference>
<organism evidence="12 13">
    <name type="scientific">Yersinia intermedia</name>
    <dbReference type="NCBI Taxonomy" id="631"/>
    <lineage>
        <taxon>Bacteria</taxon>
        <taxon>Pseudomonadati</taxon>
        <taxon>Pseudomonadota</taxon>
        <taxon>Gammaproteobacteria</taxon>
        <taxon>Enterobacterales</taxon>
        <taxon>Yersiniaceae</taxon>
        <taxon>Yersinia</taxon>
    </lineage>
</organism>
<feature type="transmembrane region" description="Helical" evidence="10">
    <location>
        <begin position="21"/>
        <end position="44"/>
    </location>
</feature>
<evidence type="ECO:0000256" key="7">
    <source>
        <dbReference type="ARBA" id="ARBA00022692"/>
    </source>
</evidence>
<keyword evidence="6" id="KW-0997">Cell inner membrane</keyword>
<protein>
    <recommendedName>
        <fullName evidence="3 10">Phosphate transport system permease protein PstA</fullName>
    </recommendedName>
</protein>
<dbReference type="NCBIfam" id="TIGR00974">
    <property type="entry name" value="3a0107s02c"/>
    <property type="match status" value="1"/>
</dbReference>
<dbReference type="InterPro" id="IPR005672">
    <property type="entry name" value="Phosphate_PstA"/>
</dbReference>
<dbReference type="InterPro" id="IPR035906">
    <property type="entry name" value="MetI-like_sf"/>
</dbReference>
<evidence type="ECO:0000259" key="11">
    <source>
        <dbReference type="PROSITE" id="PS50928"/>
    </source>
</evidence>
<sequence length="560" mass="62004">MNIEPKVSGVSKKWLASGSPWIWLTAGAVSISLLALLGIILLLAGQGMRYFWPAPVYLFELKQTAAGPVNMIGEIYQQQTLSRQQLEQAGVMLPPQAGETVTRYLIKTGNREIQGQDFHRLLDSDIQQRTLPKDLLVLDRQNNGTAYGFLAGMLDNGQPLVGNDLAQELLKRIPVIQSLVRQSKDIQFRQMNMLNQQFEALRLEKKRLQMHGDLDSKSQDRIAAEWGELQRSHQTMMDTLRGLQTEQSRYTLLLRDMNGQIHPLSLSQINHAWYPNDMTFGQKLRHWAAQTQKFLTDNPRNANTEGGVFPAIFGTVLMVILMSIVVMPLGVIAAVYLHEYAGKNWLTRMIRISVVNLAGVPSIVYGVFGLGFFVYLIGGSLDKLFYPEALPNPTFGTPGVLWAALTLALLTLPVVIVATEEGLSRIPASLRQGSQALGATKAETLWHIVLPMAAPAMITGLILAVARAAGETAPLMLVGVVKSAPVLPVDGIFPFLHLERKFMHLSFQIYDMAFQSPNVEAARPLVFATALLLVIIVVGLNLAAIGIRHHLREKYRGLLL</sequence>
<dbReference type="InterPro" id="IPR000515">
    <property type="entry name" value="MetI-like"/>
</dbReference>
<evidence type="ECO:0000256" key="3">
    <source>
        <dbReference type="ARBA" id="ARBA00016864"/>
    </source>
</evidence>
<dbReference type="GO" id="GO:0005886">
    <property type="term" value="C:plasma membrane"/>
    <property type="evidence" value="ECO:0007669"/>
    <property type="project" value="UniProtKB-SubCell"/>
</dbReference>
<evidence type="ECO:0000313" key="12">
    <source>
        <dbReference type="EMBL" id="CNF75266.1"/>
    </source>
</evidence>
<feature type="domain" description="ABC transmembrane type-1" evidence="11">
    <location>
        <begin position="312"/>
        <end position="544"/>
    </location>
</feature>
<evidence type="ECO:0000256" key="4">
    <source>
        <dbReference type="ARBA" id="ARBA00022448"/>
    </source>
</evidence>
<keyword evidence="9 10" id="KW-0472">Membrane</keyword>
<feature type="transmembrane region" description="Helical" evidence="10">
    <location>
        <begin position="308"/>
        <end position="337"/>
    </location>
</feature>
<dbReference type="PANTHER" id="PTHR43470:SF6">
    <property type="entry name" value="PHOSPHATE TRANSPORT SYSTEM PERMEASE PROTEIN PSTA"/>
    <property type="match status" value="1"/>
</dbReference>
<dbReference type="Pfam" id="PF00528">
    <property type="entry name" value="BPD_transp_1"/>
    <property type="match status" value="1"/>
</dbReference>
<dbReference type="RefSeq" id="WP_050073531.1">
    <property type="nucleotide sequence ID" value="NZ_CABHXJ010000071.1"/>
</dbReference>
<gene>
    <name evidence="12" type="primary">pstA_1</name>
    <name evidence="12" type="ORF">ERS008530_02025</name>
</gene>
<dbReference type="GO" id="GO:0035435">
    <property type="term" value="P:phosphate ion transmembrane transport"/>
    <property type="evidence" value="ECO:0007669"/>
    <property type="project" value="InterPro"/>
</dbReference>
<dbReference type="GO" id="GO:0005315">
    <property type="term" value="F:phosphate transmembrane transporter activity"/>
    <property type="evidence" value="ECO:0007669"/>
    <property type="project" value="InterPro"/>
</dbReference>
<feature type="transmembrane region" description="Helical" evidence="10">
    <location>
        <begin position="444"/>
        <end position="466"/>
    </location>
</feature>
<name>A0A0T9M891_YERIN</name>
<comment type="similarity">
    <text evidence="2 10">Belongs to the binding-protein-dependent transport system permease family. CysTW subfamily.</text>
</comment>
<evidence type="ECO:0000256" key="9">
    <source>
        <dbReference type="ARBA" id="ARBA00023136"/>
    </source>
</evidence>
<reference evidence="12 13" key="1">
    <citation type="submission" date="2015-03" db="EMBL/GenBank/DDBJ databases">
        <authorList>
            <person name="Murphy D."/>
        </authorList>
    </citation>
    <scope>NUCLEOTIDE SEQUENCE [LARGE SCALE GENOMIC DNA]</scope>
    <source>
        <strain evidence="12 13">BR165/97</strain>
    </source>
</reference>
<evidence type="ECO:0000313" key="13">
    <source>
        <dbReference type="Proteomes" id="UP000038750"/>
    </source>
</evidence>
<evidence type="ECO:0000256" key="2">
    <source>
        <dbReference type="ARBA" id="ARBA00007069"/>
    </source>
</evidence>
<dbReference type="Gene3D" id="1.10.3720.10">
    <property type="entry name" value="MetI-like"/>
    <property type="match status" value="1"/>
</dbReference>
<evidence type="ECO:0000256" key="8">
    <source>
        <dbReference type="ARBA" id="ARBA00022989"/>
    </source>
</evidence>
<keyword evidence="4" id="KW-0813">Transport</keyword>
<keyword evidence="7 10" id="KW-0812">Transmembrane</keyword>
<evidence type="ECO:0000256" key="10">
    <source>
        <dbReference type="RuleBase" id="RU363043"/>
    </source>
</evidence>
<keyword evidence="5 10" id="KW-1003">Cell membrane</keyword>
<feature type="transmembrane region" description="Helical" evidence="10">
    <location>
        <begin position="525"/>
        <end position="547"/>
    </location>
</feature>
<dbReference type="PANTHER" id="PTHR43470">
    <property type="entry name" value="PHOSPHATE TRANSPORT SYSTEM PERMEASE PROTEIN PSTA-RELATED"/>
    <property type="match status" value="1"/>
</dbReference>
<proteinExistence type="inferred from homology"/>
<dbReference type="EMBL" id="CPZJ01000007">
    <property type="protein sequence ID" value="CNF75266.1"/>
    <property type="molecule type" value="Genomic_DNA"/>
</dbReference>
<evidence type="ECO:0000256" key="1">
    <source>
        <dbReference type="ARBA" id="ARBA00004429"/>
    </source>
</evidence>
<dbReference type="PROSITE" id="PS50928">
    <property type="entry name" value="ABC_TM1"/>
    <property type="match status" value="1"/>
</dbReference>
<dbReference type="AlphaFoldDB" id="A0A0T9M891"/>
<keyword evidence="8 10" id="KW-1133">Transmembrane helix</keyword>
<dbReference type="STRING" id="631.CH53_590"/>